<dbReference type="OrthoDB" id="528778at2"/>
<reference evidence="3" key="1">
    <citation type="submission" date="2015-07" db="EMBL/GenBank/DDBJ databases">
        <authorList>
            <person name="Rodrigo-Torres Lidia"/>
            <person name="Arahal R.David."/>
        </authorList>
    </citation>
    <scope>NUCLEOTIDE SEQUENCE [LARGE SCALE GENOMIC DNA]</scope>
    <source>
        <strain evidence="3">CECT 4801</strain>
    </source>
</reference>
<dbReference type="Proteomes" id="UP000048926">
    <property type="component" value="Unassembled WGS sequence"/>
</dbReference>
<evidence type="ECO:0000313" key="3">
    <source>
        <dbReference type="Proteomes" id="UP000048926"/>
    </source>
</evidence>
<dbReference type="InterPro" id="IPR025311">
    <property type="entry name" value="DUF4166"/>
</dbReference>
<dbReference type="Pfam" id="PF13761">
    <property type="entry name" value="DUF4166"/>
    <property type="match status" value="1"/>
</dbReference>
<name>A0A0M6Y4E0_9HYPH</name>
<dbReference type="STRING" id="187304.B0E33_06255"/>
<organism evidence="2 3">
    <name type="scientific">Roseibium aggregatum</name>
    <dbReference type="NCBI Taxonomy" id="187304"/>
    <lineage>
        <taxon>Bacteria</taxon>
        <taxon>Pseudomonadati</taxon>
        <taxon>Pseudomonadota</taxon>
        <taxon>Alphaproteobacteria</taxon>
        <taxon>Hyphomicrobiales</taxon>
        <taxon>Stappiaceae</taxon>
        <taxon>Roseibium</taxon>
    </lineage>
</organism>
<dbReference type="EMBL" id="CXST01000002">
    <property type="protein sequence ID" value="CTQ44972.1"/>
    <property type="molecule type" value="Genomic_DNA"/>
</dbReference>
<protein>
    <recommendedName>
        <fullName evidence="1">DUF4166 domain-containing protein</fullName>
    </recommendedName>
</protein>
<evidence type="ECO:0000313" key="2">
    <source>
        <dbReference type="EMBL" id="CTQ44972.1"/>
    </source>
</evidence>
<gene>
    <name evidence="2" type="ORF">LAL4801_03419</name>
</gene>
<accession>A0A0M6Y4E0</accession>
<feature type="domain" description="DUF4166" evidence="1">
    <location>
        <begin position="55"/>
        <end position="211"/>
    </location>
</feature>
<dbReference type="AlphaFoldDB" id="A0A0M6Y4E0"/>
<proteinExistence type="predicted"/>
<evidence type="ECO:0000259" key="1">
    <source>
        <dbReference type="Pfam" id="PF13761"/>
    </source>
</evidence>
<keyword evidence="3" id="KW-1185">Reference proteome</keyword>
<sequence>MVLIWTSPNKCKEFLLLSNRRENGLSEKTLRHQSRSHMPRTLYQTILGPEFDKVPAEIRRMHSFARVARGTADVTRGSSWGAKLICRVAKLPEARMGVPVETSFEPIVGGERWTRRFDGQPFQTDMMAGTGEAYPCMLERLGPFLFKMRVTASDKGIDITPADVSLGPLPLPLRLAPRAVGREHVVDGRYSFTVEVTFPLIGKVFGYNGRLEPAVLIDDAKAV</sequence>